<keyword evidence="1" id="KW-1133">Transmembrane helix</keyword>
<reference evidence="2" key="1">
    <citation type="submission" date="2023-06" db="EMBL/GenBank/DDBJ databases">
        <title>Black Yeasts Isolated from many extreme environments.</title>
        <authorList>
            <person name="Coleine C."/>
            <person name="Stajich J.E."/>
            <person name="Selbmann L."/>
        </authorList>
    </citation>
    <scope>NUCLEOTIDE SEQUENCE</scope>
    <source>
        <strain evidence="2">CCFEE 5200</strain>
    </source>
</reference>
<feature type="transmembrane region" description="Helical" evidence="1">
    <location>
        <begin position="65"/>
        <end position="83"/>
    </location>
</feature>
<evidence type="ECO:0000313" key="3">
    <source>
        <dbReference type="Proteomes" id="UP001175353"/>
    </source>
</evidence>
<evidence type="ECO:0000313" key="2">
    <source>
        <dbReference type="EMBL" id="KAK0972827.1"/>
    </source>
</evidence>
<feature type="transmembrane region" description="Helical" evidence="1">
    <location>
        <begin position="179"/>
        <end position="207"/>
    </location>
</feature>
<dbReference type="EMBL" id="JAUJLE010000166">
    <property type="protein sequence ID" value="KAK0972827.1"/>
    <property type="molecule type" value="Genomic_DNA"/>
</dbReference>
<proteinExistence type="predicted"/>
<dbReference type="AlphaFoldDB" id="A0AAN6KAW0"/>
<gene>
    <name evidence="2" type="ORF">LTR91_015024</name>
</gene>
<protein>
    <submittedName>
        <fullName evidence="2">Uncharacterized protein</fullName>
    </submittedName>
</protein>
<name>A0AAN6KAW0_9PEZI</name>
<organism evidence="2 3">
    <name type="scientific">Friedmanniomyces endolithicus</name>
    <dbReference type="NCBI Taxonomy" id="329885"/>
    <lineage>
        <taxon>Eukaryota</taxon>
        <taxon>Fungi</taxon>
        <taxon>Dikarya</taxon>
        <taxon>Ascomycota</taxon>
        <taxon>Pezizomycotina</taxon>
        <taxon>Dothideomycetes</taxon>
        <taxon>Dothideomycetidae</taxon>
        <taxon>Mycosphaerellales</taxon>
        <taxon>Teratosphaeriaceae</taxon>
        <taxon>Friedmanniomyces</taxon>
    </lineage>
</organism>
<evidence type="ECO:0000256" key="1">
    <source>
        <dbReference type="SAM" id="Phobius"/>
    </source>
</evidence>
<comment type="caution">
    <text evidence="2">The sequence shown here is derived from an EMBL/GenBank/DDBJ whole genome shotgun (WGS) entry which is preliminary data.</text>
</comment>
<feature type="transmembrane region" description="Helical" evidence="1">
    <location>
        <begin position="95"/>
        <end position="113"/>
    </location>
</feature>
<keyword evidence="1" id="KW-0812">Transmembrane</keyword>
<dbReference type="Proteomes" id="UP001175353">
    <property type="component" value="Unassembled WGS sequence"/>
</dbReference>
<keyword evidence="1" id="KW-0472">Membrane</keyword>
<keyword evidence="3" id="KW-1185">Reference proteome</keyword>
<accession>A0AAN6KAW0</accession>
<sequence>MKPCCVGVVLHLGNTSYTKLYISQATHDYQTIRENSFDLATMNTSVWTLEAISHGKDIEKDNSDVTGILLLFPVIPIIAMNLLHKAYVRRNNRGYLFFIPSVYPMCFLLHRALTTFMTYNDITISSKGIELKPALPLTCAATSVFGIRDTFPCHMESLMDWIHRITSGGPWNEIWTKAALYNAAIIGGTTLLLIVLGLLCAMTKMFYPHCSGCRQRREAKDWAAENDWWSAKPFGTKEICEIRCNYCMDPELGVPKMLNGIVAGLAEV</sequence>